<dbReference type="Proteomes" id="UP001529510">
    <property type="component" value="Unassembled WGS sequence"/>
</dbReference>
<dbReference type="AlphaFoldDB" id="A0ABD0RDA8"/>
<proteinExistence type="predicted"/>
<gene>
    <name evidence="2" type="ORF">M9458_009920</name>
</gene>
<feature type="non-terminal residue" evidence="2">
    <location>
        <position position="58"/>
    </location>
</feature>
<feature type="compositionally biased region" description="Basic residues" evidence="1">
    <location>
        <begin position="42"/>
        <end position="58"/>
    </location>
</feature>
<organism evidence="2 3">
    <name type="scientific">Cirrhinus mrigala</name>
    <name type="common">Mrigala</name>
    <dbReference type="NCBI Taxonomy" id="683832"/>
    <lineage>
        <taxon>Eukaryota</taxon>
        <taxon>Metazoa</taxon>
        <taxon>Chordata</taxon>
        <taxon>Craniata</taxon>
        <taxon>Vertebrata</taxon>
        <taxon>Euteleostomi</taxon>
        <taxon>Actinopterygii</taxon>
        <taxon>Neopterygii</taxon>
        <taxon>Teleostei</taxon>
        <taxon>Ostariophysi</taxon>
        <taxon>Cypriniformes</taxon>
        <taxon>Cyprinidae</taxon>
        <taxon>Labeoninae</taxon>
        <taxon>Labeonini</taxon>
        <taxon>Cirrhinus</taxon>
    </lineage>
</organism>
<feature type="non-terminal residue" evidence="2">
    <location>
        <position position="1"/>
    </location>
</feature>
<evidence type="ECO:0000256" key="1">
    <source>
        <dbReference type="SAM" id="MobiDB-lite"/>
    </source>
</evidence>
<protein>
    <submittedName>
        <fullName evidence="2">Uncharacterized protein</fullName>
    </submittedName>
</protein>
<comment type="caution">
    <text evidence="2">The sequence shown here is derived from an EMBL/GenBank/DDBJ whole genome shotgun (WGS) entry which is preliminary data.</text>
</comment>
<evidence type="ECO:0000313" key="2">
    <source>
        <dbReference type="EMBL" id="KAL0196348.1"/>
    </source>
</evidence>
<feature type="region of interest" description="Disordered" evidence="1">
    <location>
        <begin position="1"/>
        <end position="58"/>
    </location>
</feature>
<dbReference type="EMBL" id="JAMKFB020000004">
    <property type="protein sequence ID" value="KAL0196348.1"/>
    <property type="molecule type" value="Genomic_DNA"/>
</dbReference>
<feature type="compositionally biased region" description="Basic and acidic residues" evidence="1">
    <location>
        <begin position="1"/>
        <end position="24"/>
    </location>
</feature>
<sequence length="58" mass="6581">GGESSGERYRGHREQEPAVADVDHSVSNPTNAKHQPADHVSQRSHRRRRQRRPRSLSG</sequence>
<accession>A0ABD0RDA8</accession>
<evidence type="ECO:0000313" key="3">
    <source>
        <dbReference type="Proteomes" id="UP001529510"/>
    </source>
</evidence>
<reference evidence="2 3" key="1">
    <citation type="submission" date="2024-05" db="EMBL/GenBank/DDBJ databases">
        <title>Genome sequencing and assembly of Indian major carp, Cirrhinus mrigala (Hamilton, 1822).</title>
        <authorList>
            <person name="Mohindra V."/>
            <person name="Chowdhury L.M."/>
            <person name="Lal K."/>
            <person name="Jena J.K."/>
        </authorList>
    </citation>
    <scope>NUCLEOTIDE SEQUENCE [LARGE SCALE GENOMIC DNA]</scope>
    <source>
        <strain evidence="2">CM1030</strain>
        <tissue evidence="2">Blood</tissue>
    </source>
</reference>
<name>A0ABD0RDA8_CIRMR</name>
<keyword evidence="3" id="KW-1185">Reference proteome</keyword>